<evidence type="ECO:0000313" key="1">
    <source>
        <dbReference type="EMBL" id="KMW08819.1"/>
    </source>
</evidence>
<reference evidence="1 2" key="1">
    <citation type="submission" date="2011-04" db="EMBL/GenBank/DDBJ databases">
        <title>The Genome Sequence of Clostridium citroniae WAL-19142.</title>
        <authorList>
            <consortium name="The Broad Institute Genome Sequencing Platform"/>
            <person name="Earl A."/>
            <person name="Ward D."/>
            <person name="Feldgarden M."/>
            <person name="Gevers D."/>
            <person name="Warren Y.A."/>
            <person name="Tyrrell K.L."/>
            <person name="Citron D.M."/>
            <person name="Goldstein E.J."/>
            <person name="Daigneault M."/>
            <person name="Allen-Vercoe E."/>
            <person name="Young S.K."/>
            <person name="Zeng Q."/>
            <person name="Gargeya S."/>
            <person name="Fitzgerald M."/>
            <person name="Haas B."/>
            <person name="Abouelleil A."/>
            <person name="Alvarado L."/>
            <person name="Arachchi H.M."/>
            <person name="Berlin A."/>
            <person name="Brown A."/>
            <person name="Chapman S.B."/>
            <person name="Chen Z."/>
            <person name="Dunbar C."/>
            <person name="Freedman E."/>
            <person name="Gearin G."/>
            <person name="Gellesch M."/>
            <person name="Goldberg J."/>
            <person name="Griggs A."/>
            <person name="Gujja S."/>
            <person name="Heilman E.R."/>
            <person name="Heiman D."/>
            <person name="Howarth C."/>
            <person name="Larson L."/>
            <person name="Lui A."/>
            <person name="MacDonald P.J."/>
            <person name="Mehta T."/>
            <person name="Montmayeur A."/>
            <person name="Murphy C."/>
            <person name="Neiman D."/>
            <person name="Pearson M."/>
            <person name="Priest M."/>
            <person name="Roberts A."/>
            <person name="Saif S."/>
            <person name="Shea T."/>
            <person name="Shenoy N."/>
            <person name="Sisk P."/>
            <person name="Stolte C."/>
            <person name="Sykes S."/>
            <person name="White J."/>
            <person name="Yandava C."/>
            <person name="Wortman J."/>
            <person name="Nusbaum C."/>
            <person name="Birren B."/>
        </authorList>
    </citation>
    <scope>NUCLEOTIDE SEQUENCE [LARGE SCALE GENOMIC DNA]</scope>
    <source>
        <strain evidence="1 2">WAL-19142</strain>
    </source>
</reference>
<evidence type="ECO:0000313" key="2">
    <source>
        <dbReference type="Proteomes" id="UP000037392"/>
    </source>
</evidence>
<proteinExistence type="predicted"/>
<protein>
    <recommendedName>
        <fullName evidence="3">Response regulatory domain-containing protein</fullName>
    </recommendedName>
</protein>
<dbReference type="PATRIC" id="fig|742734.4.peg.763"/>
<name>A0A0J9B8V2_9FIRM</name>
<dbReference type="EMBL" id="ADLK01000078">
    <property type="protein sequence ID" value="KMW08819.1"/>
    <property type="molecule type" value="Genomic_DNA"/>
</dbReference>
<dbReference type="AlphaFoldDB" id="A0A0J9B8V2"/>
<dbReference type="SUPFAM" id="SSF52172">
    <property type="entry name" value="CheY-like"/>
    <property type="match status" value="1"/>
</dbReference>
<dbReference type="InterPro" id="IPR011006">
    <property type="entry name" value="CheY-like_superfamily"/>
</dbReference>
<dbReference type="Proteomes" id="UP000037392">
    <property type="component" value="Unassembled WGS sequence"/>
</dbReference>
<comment type="caution">
    <text evidence="1">The sequence shown here is derived from an EMBL/GenBank/DDBJ whole genome shotgun (WGS) entry which is preliminary data.</text>
</comment>
<sequence length="129" mass="14511">MNIIICTQEKAELYVLTDHITQYCTARDIPVHIDQCKNWPDLAQSLQQSRTDVVLVAQDGVRGLDTVTGAQPLAPDLIWISDLDFAAQSYRMGITYFCMKPISYSKVERAMDRCMESFGQQPTVPHGGE</sequence>
<evidence type="ECO:0008006" key="3">
    <source>
        <dbReference type="Google" id="ProtNLM"/>
    </source>
</evidence>
<dbReference type="GeneID" id="93165431"/>
<organism evidence="1 2">
    <name type="scientific">[Clostridium] citroniae WAL-19142</name>
    <dbReference type="NCBI Taxonomy" id="742734"/>
    <lineage>
        <taxon>Bacteria</taxon>
        <taxon>Bacillati</taxon>
        <taxon>Bacillota</taxon>
        <taxon>Clostridia</taxon>
        <taxon>Lachnospirales</taxon>
        <taxon>Lachnospiraceae</taxon>
        <taxon>Enterocloster</taxon>
    </lineage>
</organism>
<accession>A0A0J9B8V2</accession>
<dbReference type="RefSeq" id="WP_045094106.1">
    <property type="nucleotide sequence ID" value="NZ_KQ235875.1"/>
</dbReference>
<dbReference type="OrthoDB" id="1655078at2"/>
<gene>
    <name evidence="1" type="ORF">HMPREF9470_00716</name>
</gene>